<evidence type="ECO:0000313" key="4">
    <source>
        <dbReference type="Proteomes" id="UP000245464"/>
    </source>
</evidence>
<keyword evidence="5" id="KW-1185">Reference proteome</keyword>
<evidence type="ECO:0000256" key="1">
    <source>
        <dbReference type="SAM" id="MobiDB-lite"/>
    </source>
</evidence>
<reference evidence="3" key="3">
    <citation type="journal article" date="2022" name="bioRxiv">
        <title>A global pangenome for the wheat fungal pathogen Pyrenophora tritici-repentis and prediction of effector protein structural homology.</title>
        <authorList>
            <person name="Moolhuijzen P."/>
            <person name="See P.T."/>
            <person name="Shi G."/>
            <person name="Powell H.R."/>
            <person name="Cockram J."/>
            <person name="Jorgensen L.N."/>
            <person name="Benslimane H."/>
            <person name="Strelkov S.E."/>
            <person name="Turner J."/>
            <person name="Liu Z."/>
            <person name="Moffat C.S."/>
        </authorList>
    </citation>
    <scope>NUCLEOTIDE SEQUENCE</scope>
    <source>
        <strain evidence="3">86-124</strain>
    </source>
</reference>
<reference evidence="5" key="4">
    <citation type="journal article" date="2022" name="Microb. Genom.">
        <title>A global pangenome for the wheat fungal pathogen Pyrenophora tritici-repentis and prediction of effector protein structural homology.</title>
        <authorList>
            <person name="Moolhuijzen P.M."/>
            <person name="See P.T."/>
            <person name="Shi G."/>
            <person name="Powell H.R."/>
            <person name="Cockram J."/>
            <person name="Jorgensen L.N."/>
            <person name="Benslimane H."/>
            <person name="Strelkov S.E."/>
            <person name="Turner J."/>
            <person name="Liu Z."/>
            <person name="Moffat C.S."/>
        </authorList>
    </citation>
    <scope>NUCLEOTIDE SEQUENCE [LARGE SCALE GENOMIC DNA]</scope>
</reference>
<protein>
    <submittedName>
        <fullName evidence="2">Uncharacterized protein</fullName>
    </submittedName>
</protein>
<comment type="caution">
    <text evidence="2">The sequence shown here is derived from an EMBL/GenBank/DDBJ whole genome shotgun (WGS) entry which is preliminary data.</text>
</comment>
<organism evidence="2 4">
    <name type="scientific">Pyrenophora tritici-repentis</name>
    <dbReference type="NCBI Taxonomy" id="45151"/>
    <lineage>
        <taxon>Eukaryota</taxon>
        <taxon>Fungi</taxon>
        <taxon>Dikarya</taxon>
        <taxon>Ascomycota</taxon>
        <taxon>Pezizomycotina</taxon>
        <taxon>Dothideomycetes</taxon>
        <taxon>Pleosporomycetidae</taxon>
        <taxon>Pleosporales</taxon>
        <taxon>Pleosporineae</taxon>
        <taxon>Pleosporaceae</taxon>
        <taxon>Pyrenophora</taxon>
    </lineage>
</organism>
<feature type="compositionally biased region" description="Polar residues" evidence="1">
    <location>
        <begin position="1"/>
        <end position="11"/>
    </location>
</feature>
<dbReference type="Proteomes" id="UP000249757">
    <property type="component" value="Unassembled WGS sequence"/>
</dbReference>
<accession>A0A2W1G2M4</accession>
<dbReference type="OrthoDB" id="3694156at2759"/>
<proteinExistence type="predicted"/>
<evidence type="ECO:0000313" key="3">
    <source>
        <dbReference type="EMBL" id="KAI1517240.1"/>
    </source>
</evidence>
<dbReference type="Proteomes" id="UP000245464">
    <property type="component" value="Chromosome 4"/>
</dbReference>
<gene>
    <name evidence="3" type="ORF">Ptr86124_004177</name>
    <name evidence="2" type="ORF">PtrM4_093620</name>
</gene>
<dbReference type="AlphaFoldDB" id="A0A2W1G2M4"/>
<reference evidence="3" key="2">
    <citation type="submission" date="2021-05" db="EMBL/GenBank/DDBJ databases">
        <authorList>
            <person name="Moolhuijzen P.M."/>
            <person name="Moffat C.S."/>
        </authorList>
    </citation>
    <scope>NUCLEOTIDE SEQUENCE</scope>
    <source>
        <strain evidence="3">86-124</strain>
    </source>
</reference>
<name>A0A2W1G2M4_9PLEO</name>
<dbReference type="EMBL" id="NQIK02000004">
    <property type="protein sequence ID" value="KAF7571862.1"/>
    <property type="molecule type" value="Genomic_DNA"/>
</dbReference>
<dbReference type="EMBL" id="NRDI02000004">
    <property type="protein sequence ID" value="KAI1517240.1"/>
    <property type="molecule type" value="Genomic_DNA"/>
</dbReference>
<evidence type="ECO:0000313" key="2">
    <source>
        <dbReference type="EMBL" id="KAF7571862.1"/>
    </source>
</evidence>
<evidence type="ECO:0000313" key="5">
    <source>
        <dbReference type="Proteomes" id="UP000249757"/>
    </source>
</evidence>
<feature type="region of interest" description="Disordered" evidence="1">
    <location>
        <begin position="1"/>
        <end position="31"/>
    </location>
</feature>
<sequence>MWQHSQPSRESAPNERTPPIRSRERARNPPSNLTLLFQHAQGGTIVDDMFSKLQNCNATVDQRLDQQQRERVQRRYSEQLMRSDVPVFPRSNTEDTPRISRRCAIRELDTGPVVQEGLQQHQPPDLDGLAKTVNAHTQSAAKGQTKDSTETQHGFYEENVDDGSLGEEFEMVDYEEDMVEGFEEILGHVPSASNGAEGQKQGGF</sequence>
<reference evidence="2" key="1">
    <citation type="journal article" date="2018" name="BMC Genomics">
        <title>Comparative genomics of the wheat fungal pathogen Pyrenophora tritici-repentis reveals chromosomal variations and genome plasticity.</title>
        <authorList>
            <person name="Moolhuijzen P."/>
            <person name="See P.T."/>
            <person name="Hane J.K."/>
            <person name="Shi G."/>
            <person name="Liu Z."/>
            <person name="Oliver R.P."/>
            <person name="Moffat C.S."/>
        </authorList>
    </citation>
    <scope>NUCLEOTIDE SEQUENCE [LARGE SCALE GENOMIC DNA]</scope>
    <source>
        <strain evidence="2">M4</strain>
    </source>
</reference>
<feature type="region of interest" description="Disordered" evidence="1">
    <location>
        <begin position="136"/>
        <end position="161"/>
    </location>
</feature>